<gene>
    <name evidence="1" type="ORF">NCS57_00495700</name>
</gene>
<evidence type="ECO:0000313" key="2">
    <source>
        <dbReference type="Proteomes" id="UP001065298"/>
    </source>
</evidence>
<proteinExistence type="predicted"/>
<evidence type="ECO:0000313" key="1">
    <source>
        <dbReference type="EMBL" id="KAI8675929.1"/>
    </source>
</evidence>
<keyword evidence="2" id="KW-1185">Reference proteome</keyword>
<dbReference type="EMBL" id="CM046505">
    <property type="protein sequence ID" value="KAI8675929.1"/>
    <property type="molecule type" value="Genomic_DNA"/>
</dbReference>
<protein>
    <submittedName>
        <fullName evidence="1">HET domain-containing protein</fullName>
    </submittedName>
</protein>
<dbReference type="Proteomes" id="UP001065298">
    <property type="component" value="Chromosome 3"/>
</dbReference>
<organism evidence="1 2">
    <name type="scientific">Fusarium keratoplasticum</name>
    <dbReference type="NCBI Taxonomy" id="1328300"/>
    <lineage>
        <taxon>Eukaryota</taxon>
        <taxon>Fungi</taxon>
        <taxon>Dikarya</taxon>
        <taxon>Ascomycota</taxon>
        <taxon>Pezizomycotina</taxon>
        <taxon>Sordariomycetes</taxon>
        <taxon>Hypocreomycetidae</taxon>
        <taxon>Hypocreales</taxon>
        <taxon>Nectriaceae</taxon>
        <taxon>Fusarium</taxon>
        <taxon>Fusarium solani species complex</taxon>
    </lineage>
</organism>
<comment type="caution">
    <text evidence="1">The sequence shown here is derived from an EMBL/GenBank/DDBJ whole genome shotgun (WGS) entry which is preliminary data.</text>
</comment>
<name>A0ACC0R6W2_9HYPO</name>
<sequence length="653" mass="73180">MSSHALNPSIYQPLGNPSQEIRLLHMESPPKLSPELITPVTVVAVLSSWPSPPPFHARAPIKYKLLTFKLDEAPPYKALSFTWGSPGYGGTIQGDDDEKSHQVPLMGQIYGQANSVLVWLGEELGSTARAFSFIWRSCSYGQELLDMVLTEAELSNPTSTSGDSPQIEALVREKLESLSDDSNKQAMEQLFGIPYWTRLWVLQESGHAASSVLICGRHIIDMSKINHFLFFWKMASRFPRYKATDIRDKVYALLNPVPSEHRIVEPNYRRSEVDLYRDLVTNGITHYNSLYCLAMGGVGTFEDSGCPNLPSWLPDFRKIGNLEFPYACPIFMAGFSHQHNFDASGSKNPCYLISDKHLNARGFSLDKIRKTTQIPSSSDTLTMLNSIALSIETHGWKQHDQTGIYRELYRAIFPAQLLIEPNNPLVMGSNPSWAAEKKLASGFMLSLGLVSMEHYFWDKLSNQYAAMIREGQTMTTVEALQFVAAEDNPALSYMFSAIYEDLIEDLIPDVSGGGGDTVTIRDQLYRQAATSFGTRITEEGSDTGEAYLIPFHETADSSYALTLAKTFLDRTHYLWASRAFAITEGEHMGFVRPGTRVGDWVCILYGCPSPLVIRPDEGEYLLVGDCCFEVMMHGEMVKKQEEGEFVLQDFTFK</sequence>
<reference evidence="1" key="1">
    <citation type="submission" date="2022-06" db="EMBL/GenBank/DDBJ databases">
        <title>Fusarium solani species complex genomes reveal bases of compartmentalisation and animal pathogenesis.</title>
        <authorList>
            <person name="Tsai I.J."/>
        </authorList>
    </citation>
    <scope>NUCLEOTIDE SEQUENCE</scope>
    <source>
        <strain evidence="1">Fu6.1</strain>
    </source>
</reference>
<accession>A0ACC0R6W2</accession>